<accession>A0ABZ2X9T8</accession>
<feature type="compositionally biased region" description="Basic residues" evidence="1">
    <location>
        <begin position="15"/>
        <end position="31"/>
    </location>
</feature>
<dbReference type="PANTHER" id="PTHR42080">
    <property type="entry name" value="SRR1 DOMAIN-CONTAINING PROTEIN"/>
    <property type="match status" value="1"/>
</dbReference>
<keyword evidence="4" id="KW-1185">Reference proteome</keyword>
<evidence type="ECO:0000259" key="2">
    <source>
        <dbReference type="Pfam" id="PF07985"/>
    </source>
</evidence>
<sequence length="319" mass="36460">MSNSNDSQEWTQVTRKSRKSRKSNKHSKSKSSSHINSRSVGPQTENLRDPSELEKDYKHYRSHWEAGVPCSQLREFIKAKAANLKDTNRAVNFGTGSFDPPTEGVDPKRAAFQQLAAFEIVVEELGLFYLSLIHDNTNLYAEEISGNKIETFFQDPVFNESDKKFLTNHGHTVVEDPAGCELVNPNTFFFGVHLYKPVYNVALAKHLPVLFIGTGWAAWDDMFAAEGVENMERMHKSYEICDFPQNEARADFDPSFSTTVIYWKPLSEEETEEEKGKGKEREKEIVDDKEVVEKKSEKKEDEDEDEDELSKKLESTTIS</sequence>
<organism evidence="3 4">
    <name type="scientific">Fusarium acuminatum</name>
    <dbReference type="NCBI Taxonomy" id="5515"/>
    <lineage>
        <taxon>Eukaryota</taxon>
        <taxon>Fungi</taxon>
        <taxon>Dikarya</taxon>
        <taxon>Ascomycota</taxon>
        <taxon>Pezizomycotina</taxon>
        <taxon>Sordariomycetes</taxon>
        <taxon>Hypocreomycetidae</taxon>
        <taxon>Hypocreales</taxon>
        <taxon>Nectriaceae</taxon>
        <taxon>Fusarium</taxon>
        <taxon>Fusarium tricinctum species complex</taxon>
    </lineage>
</organism>
<feature type="compositionally biased region" description="Basic and acidic residues" evidence="1">
    <location>
        <begin position="274"/>
        <end position="299"/>
    </location>
</feature>
<dbReference type="Pfam" id="PF07985">
    <property type="entry name" value="SRR1"/>
    <property type="match status" value="1"/>
</dbReference>
<dbReference type="PANTHER" id="PTHR42080:SF1">
    <property type="entry name" value="SRR1-LIKE DOMAIN-CONTAINING PROTEIN"/>
    <property type="match status" value="1"/>
</dbReference>
<dbReference type="EMBL" id="CP151265">
    <property type="protein sequence ID" value="WZH48623.1"/>
    <property type="molecule type" value="Genomic_DNA"/>
</dbReference>
<gene>
    <name evidence="3" type="ORF">QYS62_009803</name>
</gene>
<reference evidence="3 4" key="1">
    <citation type="submission" date="2024-04" db="EMBL/GenBank/DDBJ databases">
        <title>Complete genome sequence of Fusarium acuminatum.</title>
        <authorList>
            <person name="Lan B."/>
        </authorList>
    </citation>
    <scope>NUCLEOTIDE SEQUENCE [LARGE SCALE GENOMIC DNA]</scope>
    <source>
        <strain evidence="3">1A</strain>
    </source>
</reference>
<dbReference type="Proteomes" id="UP001489902">
    <property type="component" value="Chromosome 6"/>
</dbReference>
<feature type="region of interest" description="Disordered" evidence="1">
    <location>
        <begin position="267"/>
        <end position="319"/>
    </location>
</feature>
<name>A0ABZ2X9T8_9HYPO</name>
<evidence type="ECO:0000256" key="1">
    <source>
        <dbReference type="SAM" id="MobiDB-lite"/>
    </source>
</evidence>
<proteinExistence type="predicted"/>
<evidence type="ECO:0000313" key="3">
    <source>
        <dbReference type="EMBL" id="WZH48623.1"/>
    </source>
</evidence>
<feature type="compositionally biased region" description="Basic and acidic residues" evidence="1">
    <location>
        <begin position="309"/>
        <end position="319"/>
    </location>
</feature>
<dbReference type="InterPro" id="IPR012942">
    <property type="entry name" value="SRR1-like"/>
</dbReference>
<evidence type="ECO:0000313" key="4">
    <source>
        <dbReference type="Proteomes" id="UP001489902"/>
    </source>
</evidence>
<feature type="domain" description="SRR1-like" evidence="2">
    <location>
        <begin position="77"/>
        <end position="263"/>
    </location>
</feature>
<protein>
    <submittedName>
        <fullName evidence="3">Sensitivity to red light reduced srr1</fullName>
    </submittedName>
</protein>
<feature type="compositionally biased region" description="Polar residues" evidence="1">
    <location>
        <begin position="1"/>
        <end position="14"/>
    </location>
</feature>
<feature type="region of interest" description="Disordered" evidence="1">
    <location>
        <begin position="1"/>
        <end position="50"/>
    </location>
</feature>